<dbReference type="EMBL" id="BLXT01003739">
    <property type="protein sequence ID" value="GFO04394.1"/>
    <property type="molecule type" value="Genomic_DNA"/>
</dbReference>
<name>A0AAV4ADS8_9GAST</name>
<dbReference type="Proteomes" id="UP000735302">
    <property type="component" value="Unassembled WGS sequence"/>
</dbReference>
<gene>
    <name evidence="1" type="ORF">PoB_003089900</name>
</gene>
<evidence type="ECO:0000313" key="2">
    <source>
        <dbReference type="Proteomes" id="UP000735302"/>
    </source>
</evidence>
<dbReference type="AlphaFoldDB" id="A0AAV4ADS8"/>
<organism evidence="1 2">
    <name type="scientific">Plakobranchus ocellatus</name>
    <dbReference type="NCBI Taxonomy" id="259542"/>
    <lineage>
        <taxon>Eukaryota</taxon>
        <taxon>Metazoa</taxon>
        <taxon>Spiralia</taxon>
        <taxon>Lophotrochozoa</taxon>
        <taxon>Mollusca</taxon>
        <taxon>Gastropoda</taxon>
        <taxon>Heterobranchia</taxon>
        <taxon>Euthyneura</taxon>
        <taxon>Panpulmonata</taxon>
        <taxon>Sacoglossa</taxon>
        <taxon>Placobranchoidea</taxon>
        <taxon>Plakobranchidae</taxon>
        <taxon>Plakobranchus</taxon>
    </lineage>
</organism>
<proteinExistence type="predicted"/>
<reference evidence="1 2" key="1">
    <citation type="journal article" date="2021" name="Elife">
        <title>Chloroplast acquisition without the gene transfer in kleptoplastic sea slugs, Plakobranchus ocellatus.</title>
        <authorList>
            <person name="Maeda T."/>
            <person name="Takahashi S."/>
            <person name="Yoshida T."/>
            <person name="Shimamura S."/>
            <person name="Takaki Y."/>
            <person name="Nagai Y."/>
            <person name="Toyoda A."/>
            <person name="Suzuki Y."/>
            <person name="Arimoto A."/>
            <person name="Ishii H."/>
            <person name="Satoh N."/>
            <person name="Nishiyama T."/>
            <person name="Hasebe M."/>
            <person name="Maruyama T."/>
            <person name="Minagawa J."/>
            <person name="Obokata J."/>
            <person name="Shigenobu S."/>
        </authorList>
    </citation>
    <scope>NUCLEOTIDE SEQUENCE [LARGE SCALE GENOMIC DNA]</scope>
</reference>
<evidence type="ECO:0000313" key="1">
    <source>
        <dbReference type="EMBL" id="GFO04394.1"/>
    </source>
</evidence>
<comment type="caution">
    <text evidence="1">The sequence shown here is derived from an EMBL/GenBank/DDBJ whole genome shotgun (WGS) entry which is preliminary data.</text>
</comment>
<accession>A0AAV4ADS8</accession>
<sequence>MANYLRIPIIPIQIMILLLVTRRLDRALDPRKPNISIEFHDTSILHFGRPAEFKCSACLEISGNLSWIIIDKSPVNEQTVPLTDPRVTFSSAHTRKCPNIMESTLRLNATKKLQLQDIACEAYLILNNNITNQRRSINPPFTIVEGPQKPSIKVYYHEPPSTILLNEELVAYCVACLGVYNTFIWKLLNASDEPVTNENLLGLLTLEEENTKGNLRISFLFVRE</sequence>
<keyword evidence="2" id="KW-1185">Reference proteome</keyword>
<protein>
    <submittedName>
        <fullName evidence="1">Uncharacterized protein</fullName>
    </submittedName>
</protein>